<feature type="domain" description="UspA" evidence="2">
    <location>
        <begin position="5"/>
        <end position="143"/>
    </location>
</feature>
<dbReference type="PRINTS" id="PR01438">
    <property type="entry name" value="UNVRSLSTRESS"/>
</dbReference>
<dbReference type="SUPFAM" id="SSF52402">
    <property type="entry name" value="Adenine nucleotide alpha hydrolases-like"/>
    <property type="match status" value="1"/>
</dbReference>
<dbReference type="CDD" id="cd00293">
    <property type="entry name" value="USP-like"/>
    <property type="match status" value="1"/>
</dbReference>
<comment type="similarity">
    <text evidence="1">Belongs to the universal stress protein A family.</text>
</comment>
<dbReference type="Proteomes" id="UP001596157">
    <property type="component" value="Unassembled WGS sequence"/>
</dbReference>
<protein>
    <submittedName>
        <fullName evidence="3">Universal stress protein</fullName>
    </submittedName>
</protein>
<dbReference type="InterPro" id="IPR006016">
    <property type="entry name" value="UspA"/>
</dbReference>
<dbReference type="Gene3D" id="3.40.50.620">
    <property type="entry name" value="HUPs"/>
    <property type="match status" value="1"/>
</dbReference>
<gene>
    <name evidence="3" type="ORF">ACFPM7_06770</name>
</gene>
<dbReference type="PANTHER" id="PTHR46268:SF6">
    <property type="entry name" value="UNIVERSAL STRESS PROTEIN UP12"/>
    <property type="match status" value="1"/>
</dbReference>
<evidence type="ECO:0000313" key="4">
    <source>
        <dbReference type="Proteomes" id="UP001596157"/>
    </source>
</evidence>
<proteinExistence type="inferred from homology"/>
<dbReference type="InterPro" id="IPR014729">
    <property type="entry name" value="Rossmann-like_a/b/a_fold"/>
</dbReference>
<evidence type="ECO:0000259" key="2">
    <source>
        <dbReference type="Pfam" id="PF00582"/>
    </source>
</evidence>
<dbReference type="InterPro" id="IPR006015">
    <property type="entry name" value="Universal_stress_UspA"/>
</dbReference>
<evidence type="ECO:0000313" key="3">
    <source>
        <dbReference type="EMBL" id="MFC5286748.1"/>
    </source>
</evidence>
<reference evidence="4" key="1">
    <citation type="journal article" date="2019" name="Int. J. Syst. Evol. Microbiol.">
        <title>The Global Catalogue of Microorganisms (GCM) 10K type strain sequencing project: providing services to taxonomists for standard genome sequencing and annotation.</title>
        <authorList>
            <consortium name="The Broad Institute Genomics Platform"/>
            <consortium name="The Broad Institute Genome Sequencing Center for Infectious Disease"/>
            <person name="Wu L."/>
            <person name="Ma J."/>
        </authorList>
    </citation>
    <scope>NUCLEOTIDE SEQUENCE [LARGE SCALE GENOMIC DNA]</scope>
    <source>
        <strain evidence="4">CCUG 59778</strain>
    </source>
</reference>
<dbReference type="EMBL" id="JBHSKF010000002">
    <property type="protein sequence ID" value="MFC5286748.1"/>
    <property type="molecule type" value="Genomic_DNA"/>
</dbReference>
<evidence type="ECO:0000256" key="1">
    <source>
        <dbReference type="ARBA" id="ARBA00008791"/>
    </source>
</evidence>
<sequence length="146" mass="15369">MSTDKHIVVGFDGSPASVAALRWALAEGRTRSAAVTAIEVRPPDTEFLPATSMALHPHGTLPPRRPAPLTRLAAQIADEHTPHPPLTVRQLSGRTGRALADNAHDATLIVIGAHHRTATLVTGMGAFAMDCVRHATCPVAVIPEST</sequence>
<accession>A0ABW0EH93</accession>
<dbReference type="PANTHER" id="PTHR46268">
    <property type="entry name" value="STRESS RESPONSE PROTEIN NHAX"/>
    <property type="match status" value="1"/>
</dbReference>
<dbReference type="RefSeq" id="WP_378244967.1">
    <property type="nucleotide sequence ID" value="NZ_JBHSKF010000002.1"/>
</dbReference>
<dbReference type="Pfam" id="PF00582">
    <property type="entry name" value="Usp"/>
    <property type="match status" value="1"/>
</dbReference>
<keyword evidence="4" id="KW-1185">Reference proteome</keyword>
<organism evidence="3 4">
    <name type="scientific">Actinokineospora guangxiensis</name>
    <dbReference type="NCBI Taxonomy" id="1490288"/>
    <lineage>
        <taxon>Bacteria</taxon>
        <taxon>Bacillati</taxon>
        <taxon>Actinomycetota</taxon>
        <taxon>Actinomycetes</taxon>
        <taxon>Pseudonocardiales</taxon>
        <taxon>Pseudonocardiaceae</taxon>
        <taxon>Actinokineospora</taxon>
    </lineage>
</organism>
<comment type="caution">
    <text evidence="3">The sequence shown here is derived from an EMBL/GenBank/DDBJ whole genome shotgun (WGS) entry which is preliminary data.</text>
</comment>
<name>A0ABW0EH93_9PSEU</name>